<name>A0A1Y2LN56_EPING</name>
<evidence type="ECO:0000256" key="1">
    <source>
        <dbReference type="ARBA" id="ARBA00022737"/>
    </source>
</evidence>
<sequence>MDSGSYSQAIEAAEAAIAKIYQLRTEEDGQEPLQTIQRLLEPWRESSSSLLQPAALERLNDSLVMSVVIAKDWDNLLELLLSLGLHIRNAQMSEAIHRAKKIKSFGALKVLFNSVWDINRPLNDNCPPAISLLLERRNLVHLCLSMGASPNASSLSGHTVMQRAVAYAPLSMIQLLVKHGAIIKGTNLLPHAVLAYIDTPGEPGMPCRAVVIQYLIEHGASIDACYNDTLNSEVASGEWIYYGIMSALHFAIIGGKYELVGALLQNGASPGTETRSGWKTEWRMISSIELAKLCGFKDIASLLMTWGLRNDIARGHGE</sequence>
<accession>A0A1Y2LN56</accession>
<dbReference type="InterPro" id="IPR050745">
    <property type="entry name" value="Multifunctional_regulatory"/>
</dbReference>
<evidence type="ECO:0000313" key="5">
    <source>
        <dbReference type="Proteomes" id="UP000193240"/>
    </source>
</evidence>
<feature type="repeat" description="ANK" evidence="3">
    <location>
        <begin position="246"/>
        <end position="275"/>
    </location>
</feature>
<dbReference type="PANTHER" id="PTHR24189">
    <property type="entry name" value="MYOTROPHIN"/>
    <property type="match status" value="1"/>
</dbReference>
<keyword evidence="1" id="KW-0677">Repeat</keyword>
<keyword evidence="5" id="KW-1185">Reference proteome</keyword>
<dbReference type="InterPro" id="IPR002110">
    <property type="entry name" value="Ankyrin_rpt"/>
</dbReference>
<gene>
    <name evidence="4" type="ORF">B5807_10423</name>
</gene>
<dbReference type="PROSITE" id="PS50088">
    <property type="entry name" value="ANK_REPEAT"/>
    <property type="match status" value="1"/>
</dbReference>
<evidence type="ECO:0000256" key="3">
    <source>
        <dbReference type="PROSITE-ProRule" id="PRU00023"/>
    </source>
</evidence>
<dbReference type="Pfam" id="PF00023">
    <property type="entry name" value="Ank"/>
    <property type="match status" value="1"/>
</dbReference>
<dbReference type="STRING" id="105696.A0A1Y2LN56"/>
<dbReference type="SUPFAM" id="SSF48403">
    <property type="entry name" value="Ankyrin repeat"/>
    <property type="match status" value="1"/>
</dbReference>
<proteinExistence type="predicted"/>
<dbReference type="InterPro" id="IPR036770">
    <property type="entry name" value="Ankyrin_rpt-contain_sf"/>
</dbReference>
<dbReference type="AlphaFoldDB" id="A0A1Y2LN56"/>
<dbReference type="InParanoid" id="A0A1Y2LN56"/>
<keyword evidence="2 3" id="KW-0040">ANK repeat</keyword>
<protein>
    <submittedName>
        <fullName evidence="4">Uncharacterized protein</fullName>
    </submittedName>
</protein>
<dbReference type="Proteomes" id="UP000193240">
    <property type="component" value="Unassembled WGS sequence"/>
</dbReference>
<dbReference type="PANTHER" id="PTHR24189:SF63">
    <property type="entry name" value="ANKYRIN"/>
    <property type="match status" value="1"/>
</dbReference>
<evidence type="ECO:0000313" key="4">
    <source>
        <dbReference type="EMBL" id="OSS45403.1"/>
    </source>
</evidence>
<reference evidence="4 5" key="1">
    <citation type="journal article" date="2017" name="Genome Announc.">
        <title>Genome sequence of the saprophytic ascomycete Epicoccum nigrum ICMP 19927 strain isolated from New Zealand.</title>
        <authorList>
            <person name="Fokin M."/>
            <person name="Fleetwood D."/>
            <person name="Weir B.S."/>
            <person name="Villas-Boas S.G."/>
        </authorList>
    </citation>
    <scope>NUCLEOTIDE SEQUENCE [LARGE SCALE GENOMIC DNA]</scope>
    <source>
        <strain evidence="4 5">ICMP 19927</strain>
    </source>
</reference>
<dbReference type="SMART" id="SM00248">
    <property type="entry name" value="ANK"/>
    <property type="match status" value="3"/>
</dbReference>
<dbReference type="EMBL" id="KZ107854">
    <property type="protein sequence ID" value="OSS45403.1"/>
    <property type="molecule type" value="Genomic_DNA"/>
</dbReference>
<organism evidence="4 5">
    <name type="scientific">Epicoccum nigrum</name>
    <name type="common">Soil fungus</name>
    <name type="synonym">Epicoccum purpurascens</name>
    <dbReference type="NCBI Taxonomy" id="105696"/>
    <lineage>
        <taxon>Eukaryota</taxon>
        <taxon>Fungi</taxon>
        <taxon>Dikarya</taxon>
        <taxon>Ascomycota</taxon>
        <taxon>Pezizomycotina</taxon>
        <taxon>Dothideomycetes</taxon>
        <taxon>Pleosporomycetidae</taxon>
        <taxon>Pleosporales</taxon>
        <taxon>Pleosporineae</taxon>
        <taxon>Didymellaceae</taxon>
        <taxon>Epicoccum</taxon>
    </lineage>
</organism>
<dbReference type="Gene3D" id="1.25.40.20">
    <property type="entry name" value="Ankyrin repeat-containing domain"/>
    <property type="match status" value="1"/>
</dbReference>
<evidence type="ECO:0000256" key="2">
    <source>
        <dbReference type="ARBA" id="ARBA00023043"/>
    </source>
</evidence>